<evidence type="ECO:0000313" key="2">
    <source>
        <dbReference type="EMBL" id="SFQ55797.1"/>
    </source>
</evidence>
<dbReference type="EMBL" id="FOWW01000009">
    <property type="protein sequence ID" value="SFQ55797.1"/>
    <property type="molecule type" value="Genomic_DNA"/>
</dbReference>
<evidence type="ECO:0008006" key="4">
    <source>
        <dbReference type="Google" id="ProtNLM"/>
    </source>
</evidence>
<accession>A0A1I5ZI31</accession>
<proteinExistence type="predicted"/>
<sequence>MRHGAAIAVVVLVGLGVAGCSDRPNDLNTYYDDPAPAAEPETAARSGPVTASPPPPTPSAAPVRPAVDAAVLTDADVAAEGVRPSTRVERAECFASLTAPPGAQVREAGWEYPTNSALTQLVIGYPDRPAAEVVTAATCAGGEPLALPAPPGADAHRAWCVGPRCTVLLARDHVVSTVTVAAGSTGRASAAVTRLVPVATTALGRAPDQP</sequence>
<reference evidence="3" key="1">
    <citation type="submission" date="2016-10" db="EMBL/GenBank/DDBJ databases">
        <authorList>
            <person name="Varghese N."/>
            <person name="Submissions S."/>
        </authorList>
    </citation>
    <scope>NUCLEOTIDE SEQUENCE [LARGE SCALE GENOMIC DNA]</scope>
    <source>
        <strain evidence="3">CGMCC 4.5579</strain>
    </source>
</reference>
<dbReference type="Proteomes" id="UP000198727">
    <property type="component" value="Unassembled WGS sequence"/>
</dbReference>
<evidence type="ECO:0000256" key="1">
    <source>
        <dbReference type="SAM" id="MobiDB-lite"/>
    </source>
</evidence>
<dbReference type="OrthoDB" id="3689832at2"/>
<name>A0A1I5ZI31_9PSEU</name>
<organism evidence="2 3">
    <name type="scientific">Amycolatopsis arida</name>
    <dbReference type="NCBI Taxonomy" id="587909"/>
    <lineage>
        <taxon>Bacteria</taxon>
        <taxon>Bacillati</taxon>
        <taxon>Actinomycetota</taxon>
        <taxon>Actinomycetes</taxon>
        <taxon>Pseudonocardiales</taxon>
        <taxon>Pseudonocardiaceae</taxon>
        <taxon>Amycolatopsis</taxon>
    </lineage>
</organism>
<gene>
    <name evidence="2" type="ORF">SAMN05421810_109199</name>
</gene>
<evidence type="ECO:0000313" key="3">
    <source>
        <dbReference type="Proteomes" id="UP000198727"/>
    </source>
</evidence>
<feature type="region of interest" description="Disordered" evidence="1">
    <location>
        <begin position="29"/>
        <end position="63"/>
    </location>
</feature>
<dbReference type="RefSeq" id="WP_092534345.1">
    <property type="nucleotide sequence ID" value="NZ_FOWW01000009.1"/>
</dbReference>
<keyword evidence="3" id="KW-1185">Reference proteome</keyword>
<dbReference type="AlphaFoldDB" id="A0A1I5ZI31"/>
<feature type="compositionally biased region" description="Low complexity" evidence="1">
    <location>
        <begin position="29"/>
        <end position="50"/>
    </location>
</feature>
<dbReference type="PROSITE" id="PS51257">
    <property type="entry name" value="PROKAR_LIPOPROTEIN"/>
    <property type="match status" value="1"/>
</dbReference>
<protein>
    <recommendedName>
        <fullName evidence="4">PknH-like extracellular domain-containing protein</fullName>
    </recommendedName>
</protein>